<dbReference type="InterPro" id="IPR050237">
    <property type="entry name" value="ATP-dep_AMP-bd_enzyme"/>
</dbReference>
<evidence type="ECO:0000313" key="4">
    <source>
        <dbReference type="Proteomes" id="UP001595872"/>
    </source>
</evidence>
<dbReference type="PANTHER" id="PTHR43767">
    <property type="entry name" value="LONG-CHAIN-FATTY-ACID--COA LIGASE"/>
    <property type="match status" value="1"/>
</dbReference>
<comment type="caution">
    <text evidence="3">The sequence shown here is derived from an EMBL/GenBank/DDBJ whole genome shotgun (WGS) entry which is preliminary data.</text>
</comment>
<reference evidence="4" key="1">
    <citation type="journal article" date="2019" name="Int. J. Syst. Evol. Microbiol.">
        <title>The Global Catalogue of Microorganisms (GCM) 10K type strain sequencing project: providing services to taxonomists for standard genome sequencing and annotation.</title>
        <authorList>
            <consortium name="The Broad Institute Genomics Platform"/>
            <consortium name="The Broad Institute Genome Sequencing Center for Infectious Disease"/>
            <person name="Wu L."/>
            <person name="Ma J."/>
        </authorList>
    </citation>
    <scope>NUCLEOTIDE SEQUENCE [LARGE SCALE GENOMIC DNA]</scope>
    <source>
        <strain evidence="4">KLKA75</strain>
    </source>
</reference>
<feature type="domain" description="AMP-binding enzyme C-terminal" evidence="2">
    <location>
        <begin position="415"/>
        <end position="493"/>
    </location>
</feature>
<dbReference type="EMBL" id="JBHSIT010000006">
    <property type="protein sequence ID" value="MFC4909930.1"/>
    <property type="molecule type" value="Genomic_DNA"/>
</dbReference>
<gene>
    <name evidence="3" type="ORF">ACFPCY_21595</name>
</gene>
<dbReference type="InterPro" id="IPR042099">
    <property type="entry name" value="ANL_N_sf"/>
</dbReference>
<evidence type="ECO:0000259" key="1">
    <source>
        <dbReference type="Pfam" id="PF00501"/>
    </source>
</evidence>
<dbReference type="Pfam" id="PF00501">
    <property type="entry name" value="AMP-binding"/>
    <property type="match status" value="1"/>
</dbReference>
<dbReference type="InterPro" id="IPR000873">
    <property type="entry name" value="AMP-dep_synth/lig_dom"/>
</dbReference>
<feature type="domain" description="AMP-dependent synthetase/ligase" evidence="1">
    <location>
        <begin position="10"/>
        <end position="360"/>
    </location>
</feature>
<keyword evidence="4" id="KW-1185">Reference proteome</keyword>
<dbReference type="Gene3D" id="3.40.50.12780">
    <property type="entry name" value="N-terminal domain of ligase-like"/>
    <property type="match status" value="1"/>
</dbReference>
<dbReference type="InterPro" id="IPR025110">
    <property type="entry name" value="AMP-bd_C"/>
</dbReference>
<dbReference type="Proteomes" id="UP001595872">
    <property type="component" value="Unassembled WGS sequence"/>
</dbReference>
<proteinExistence type="predicted"/>
<organism evidence="3 4">
    <name type="scientific">Actinomadura gamaensis</name>
    <dbReference type="NCBI Taxonomy" id="1763541"/>
    <lineage>
        <taxon>Bacteria</taxon>
        <taxon>Bacillati</taxon>
        <taxon>Actinomycetota</taxon>
        <taxon>Actinomycetes</taxon>
        <taxon>Streptosporangiales</taxon>
        <taxon>Thermomonosporaceae</taxon>
        <taxon>Actinomadura</taxon>
    </lineage>
</organism>
<sequence length="506" mass="54716">MGVDGVSFYEIADGEPDRPAVAGPGGPLTYGELHERVNRCSAVLRGLGLRRGDTVATVLGNRPEFLVALFGALQNGLYLVPVSRHLSPPEIGYILADSGAGAVITEGALGVTVENAVRAAEAGSVAVLNVDEPEWLEAASEIAADARRMGSVMLYTSGTTGKPKGVRRPLLDLPPEPVFDLLRQTIGRDLHLAPGDDVHLVVGPLYHSAPCAHAMMALTLGHTVVVPPRFEPEGALRLIQEHRVTSTFMVPTMFHRLLGLPADVRDRYDTSSLRQVFHSAAPVAVHTKRAMMDWWGPVLWEYYGSTESGAVVVAKPDEWLAHPGTVGRAVDGVEIRILDEDGRELPPGETGMIYVRGGTLGFEYHRDPAKTAAAHRGDLYTPGDLGHLDEDGFVYMSDRRTDLIISGGVNLYPAEIEAVLLGHPAVADVAVIGVPDEEWGQRPVALVEPAPGHAPDEALGAELLAYCEPRLARLKHPRRIEFRAALPRTPSGKLSRSRLREEYMKH</sequence>
<dbReference type="InterPro" id="IPR020845">
    <property type="entry name" value="AMP-binding_CS"/>
</dbReference>
<dbReference type="Pfam" id="PF13193">
    <property type="entry name" value="AMP-binding_C"/>
    <property type="match status" value="1"/>
</dbReference>
<name>A0ABV9U2Z8_9ACTN</name>
<dbReference type="RefSeq" id="WP_378257846.1">
    <property type="nucleotide sequence ID" value="NZ_JBHSIT010000006.1"/>
</dbReference>
<protein>
    <submittedName>
        <fullName evidence="3">AMP-binding protein</fullName>
    </submittedName>
</protein>
<dbReference type="Gene3D" id="3.30.300.30">
    <property type="match status" value="1"/>
</dbReference>
<dbReference type="SUPFAM" id="SSF56801">
    <property type="entry name" value="Acetyl-CoA synthetase-like"/>
    <property type="match status" value="1"/>
</dbReference>
<accession>A0ABV9U2Z8</accession>
<dbReference type="PANTHER" id="PTHR43767:SF1">
    <property type="entry name" value="NONRIBOSOMAL PEPTIDE SYNTHASE PES1 (EUROFUNG)-RELATED"/>
    <property type="match status" value="1"/>
</dbReference>
<evidence type="ECO:0000313" key="3">
    <source>
        <dbReference type="EMBL" id="MFC4909930.1"/>
    </source>
</evidence>
<evidence type="ECO:0000259" key="2">
    <source>
        <dbReference type="Pfam" id="PF13193"/>
    </source>
</evidence>
<dbReference type="PROSITE" id="PS00455">
    <property type="entry name" value="AMP_BINDING"/>
    <property type="match status" value="1"/>
</dbReference>
<dbReference type="InterPro" id="IPR045851">
    <property type="entry name" value="AMP-bd_C_sf"/>
</dbReference>